<dbReference type="GO" id="GO:0004518">
    <property type="term" value="F:nuclease activity"/>
    <property type="evidence" value="ECO:0007669"/>
    <property type="project" value="InterPro"/>
</dbReference>
<sequence>MNIVIDTREQKPYDFPYTIINKKLDTGDYSIEGLENQVCIERKTLSDAYGTIGQRRNTFVLELERMKSFTFAAIIIESSMQTFLEYPTDYNKKLTALCRKNLYIDYDKKRMRMSPSSAINSLLAWSLRYNIHIFFCCNRLLGNTTTLRLLEKFYKENNQNV</sequence>
<evidence type="ECO:0000313" key="4">
    <source>
        <dbReference type="EMBL" id="QJA84514.1"/>
    </source>
</evidence>
<evidence type="ECO:0000313" key="5">
    <source>
        <dbReference type="EMBL" id="QJI00950.1"/>
    </source>
</evidence>
<gene>
    <name evidence="4" type="ORF">MM415A00187_0049</name>
    <name evidence="3" type="ORF">MM415B00313_0050</name>
    <name evidence="2" type="ORF">TM448A01192_0014</name>
    <name evidence="5" type="ORF">TM448B02176_0009</name>
</gene>
<dbReference type="SUPFAM" id="SSF52980">
    <property type="entry name" value="Restriction endonuclease-like"/>
    <property type="match status" value="1"/>
</dbReference>
<reference evidence="2" key="1">
    <citation type="submission" date="2020-03" db="EMBL/GenBank/DDBJ databases">
        <title>The deep terrestrial virosphere.</title>
        <authorList>
            <person name="Holmfeldt K."/>
            <person name="Nilsson E."/>
            <person name="Simone D."/>
            <person name="Lopez-Fernandez M."/>
            <person name="Wu X."/>
            <person name="de Brujin I."/>
            <person name="Lundin D."/>
            <person name="Andersson A."/>
            <person name="Bertilsson S."/>
            <person name="Dopson M."/>
        </authorList>
    </citation>
    <scope>NUCLEOTIDE SEQUENCE</scope>
    <source>
        <strain evidence="4">MM415A00187</strain>
        <strain evidence="3">MM415B00313</strain>
        <strain evidence="2">TM448A01192</strain>
        <strain evidence="5">TM448B02176</strain>
    </source>
</reference>
<dbReference type="EMBL" id="MT144887">
    <property type="protein sequence ID" value="QJI00950.1"/>
    <property type="molecule type" value="Genomic_DNA"/>
</dbReference>
<evidence type="ECO:0000313" key="2">
    <source>
        <dbReference type="EMBL" id="QJA48924.1"/>
    </source>
</evidence>
<dbReference type="GO" id="GO:0003677">
    <property type="term" value="F:DNA binding"/>
    <property type="evidence" value="ECO:0007669"/>
    <property type="project" value="InterPro"/>
</dbReference>
<evidence type="ECO:0000259" key="1">
    <source>
        <dbReference type="Pfam" id="PF02732"/>
    </source>
</evidence>
<feature type="domain" description="ERCC4" evidence="1">
    <location>
        <begin position="5"/>
        <end position="139"/>
    </location>
</feature>
<proteinExistence type="predicted"/>
<dbReference type="AlphaFoldDB" id="A0A6H1ZMY7"/>
<dbReference type="Gene3D" id="3.40.50.10130">
    <property type="match status" value="1"/>
</dbReference>
<dbReference type="InterPro" id="IPR011335">
    <property type="entry name" value="Restrct_endonuc-II-like"/>
</dbReference>
<dbReference type="InterPro" id="IPR006166">
    <property type="entry name" value="ERCC4_domain"/>
</dbReference>
<name>A0A6H1ZMY7_9ZZZZ</name>
<dbReference type="EMBL" id="MT144109">
    <property type="protein sequence ID" value="QJA48924.1"/>
    <property type="molecule type" value="Genomic_DNA"/>
</dbReference>
<dbReference type="Pfam" id="PF02732">
    <property type="entry name" value="ERCC4"/>
    <property type="match status" value="1"/>
</dbReference>
<dbReference type="GO" id="GO:0006259">
    <property type="term" value="P:DNA metabolic process"/>
    <property type="evidence" value="ECO:0007669"/>
    <property type="project" value="UniProtKB-ARBA"/>
</dbReference>
<protein>
    <submittedName>
        <fullName evidence="2">Putative nuclease</fullName>
    </submittedName>
</protein>
<evidence type="ECO:0000313" key="3">
    <source>
        <dbReference type="EMBL" id="QJA67002.1"/>
    </source>
</evidence>
<dbReference type="EMBL" id="MT142530">
    <property type="protein sequence ID" value="QJA84514.1"/>
    <property type="molecule type" value="Genomic_DNA"/>
</dbReference>
<organism evidence="2">
    <name type="scientific">viral metagenome</name>
    <dbReference type="NCBI Taxonomy" id="1070528"/>
    <lineage>
        <taxon>unclassified sequences</taxon>
        <taxon>metagenomes</taxon>
        <taxon>organismal metagenomes</taxon>
    </lineage>
</organism>
<dbReference type="EMBL" id="MT141564">
    <property type="protein sequence ID" value="QJA67002.1"/>
    <property type="molecule type" value="Genomic_DNA"/>
</dbReference>
<accession>A0A6H1ZMY7</accession>